<dbReference type="AlphaFoldDB" id="A0A2P2N9J4"/>
<sequence>MFICGDYKTRCNRLCTFVV</sequence>
<reference evidence="1" key="1">
    <citation type="submission" date="2018-02" db="EMBL/GenBank/DDBJ databases">
        <title>Rhizophora mucronata_Transcriptome.</title>
        <authorList>
            <person name="Meera S.P."/>
            <person name="Sreeshan A."/>
            <person name="Augustine A."/>
        </authorList>
    </citation>
    <scope>NUCLEOTIDE SEQUENCE</scope>
    <source>
        <tissue evidence="1">Leaf</tissue>
    </source>
</reference>
<protein>
    <submittedName>
        <fullName evidence="1">Uncharacterized protein</fullName>
    </submittedName>
</protein>
<name>A0A2P2N9J4_RHIMU</name>
<dbReference type="EMBL" id="GGEC01058650">
    <property type="protein sequence ID" value="MBX39134.1"/>
    <property type="molecule type" value="Transcribed_RNA"/>
</dbReference>
<organism evidence="1">
    <name type="scientific">Rhizophora mucronata</name>
    <name type="common">Asiatic mangrove</name>
    <dbReference type="NCBI Taxonomy" id="61149"/>
    <lineage>
        <taxon>Eukaryota</taxon>
        <taxon>Viridiplantae</taxon>
        <taxon>Streptophyta</taxon>
        <taxon>Embryophyta</taxon>
        <taxon>Tracheophyta</taxon>
        <taxon>Spermatophyta</taxon>
        <taxon>Magnoliopsida</taxon>
        <taxon>eudicotyledons</taxon>
        <taxon>Gunneridae</taxon>
        <taxon>Pentapetalae</taxon>
        <taxon>rosids</taxon>
        <taxon>fabids</taxon>
        <taxon>Malpighiales</taxon>
        <taxon>Rhizophoraceae</taxon>
        <taxon>Rhizophora</taxon>
    </lineage>
</organism>
<accession>A0A2P2N9J4</accession>
<evidence type="ECO:0000313" key="1">
    <source>
        <dbReference type="EMBL" id="MBX39134.1"/>
    </source>
</evidence>
<proteinExistence type="predicted"/>